<dbReference type="Proteomes" id="UP000256541">
    <property type="component" value="Unassembled WGS sequence"/>
</dbReference>
<dbReference type="InterPro" id="IPR009057">
    <property type="entry name" value="Homeodomain-like_sf"/>
</dbReference>
<dbReference type="PANTHER" id="PTHR30055:SF234">
    <property type="entry name" value="HTH-TYPE TRANSCRIPTIONAL REGULATOR BETI"/>
    <property type="match status" value="1"/>
</dbReference>
<evidence type="ECO:0000259" key="6">
    <source>
        <dbReference type="PROSITE" id="PS50977"/>
    </source>
</evidence>
<keyword evidence="2 4" id="KW-0238">DNA-binding</keyword>
<comment type="caution">
    <text evidence="7">The sequence shown here is derived from an EMBL/GenBank/DDBJ whole genome shotgun (WGS) entry which is preliminary data.</text>
</comment>
<sequence>MTTPLRTTPGSRVPRRDATENRLAILDSARVLLNRDPEASLDAIATGAGLSRRALYGHFATRDDLVTELLSSGSERVIAALSHVDHPDSRVAIARIGARLWSEVENVRVMAQLAIRGPQRHAVARTLSPVRHRLLSIVTSGIDAHELRQDMAPRTLAALIEGSALSVLDEAIRSNLSNRDGHRLVMVAALAVAGLSWREAAEVIDRHAELQFAEHPSAAIDEQPPTTAQPQPQPQPHTTDPEGKTA</sequence>
<evidence type="ECO:0000256" key="3">
    <source>
        <dbReference type="ARBA" id="ARBA00023163"/>
    </source>
</evidence>
<accession>A0A3E0VRP7</accession>
<dbReference type="GO" id="GO:0003700">
    <property type="term" value="F:DNA-binding transcription factor activity"/>
    <property type="evidence" value="ECO:0007669"/>
    <property type="project" value="TreeGrafter"/>
</dbReference>
<dbReference type="Gene3D" id="1.10.357.10">
    <property type="entry name" value="Tetracycline Repressor, domain 2"/>
    <property type="match status" value="1"/>
</dbReference>
<dbReference type="InterPro" id="IPR001647">
    <property type="entry name" value="HTH_TetR"/>
</dbReference>
<evidence type="ECO:0000256" key="2">
    <source>
        <dbReference type="ARBA" id="ARBA00023125"/>
    </source>
</evidence>
<feature type="region of interest" description="Disordered" evidence="5">
    <location>
        <begin position="214"/>
        <end position="246"/>
    </location>
</feature>
<feature type="DNA-binding region" description="H-T-H motif" evidence="4">
    <location>
        <begin position="40"/>
        <end position="59"/>
    </location>
</feature>
<dbReference type="Pfam" id="PF00440">
    <property type="entry name" value="TetR_N"/>
    <property type="match status" value="1"/>
</dbReference>
<dbReference type="OrthoDB" id="3869819at2"/>
<name>A0A3E0VRP7_9MICO</name>
<keyword evidence="1" id="KW-0805">Transcription regulation</keyword>
<keyword evidence="3" id="KW-0804">Transcription</keyword>
<dbReference type="SUPFAM" id="SSF46689">
    <property type="entry name" value="Homeodomain-like"/>
    <property type="match status" value="1"/>
</dbReference>
<proteinExistence type="predicted"/>
<dbReference type="InterPro" id="IPR050109">
    <property type="entry name" value="HTH-type_TetR-like_transc_reg"/>
</dbReference>
<feature type="domain" description="HTH tetR-type" evidence="6">
    <location>
        <begin position="19"/>
        <end position="77"/>
    </location>
</feature>
<evidence type="ECO:0000256" key="1">
    <source>
        <dbReference type="ARBA" id="ARBA00023015"/>
    </source>
</evidence>
<reference evidence="7 8" key="1">
    <citation type="submission" date="2017-04" db="EMBL/GenBank/DDBJ databases">
        <title>Comparative genome analysis of Subtercola boreus.</title>
        <authorList>
            <person name="Cho Y.-J."/>
            <person name="Cho A."/>
            <person name="Kim O.-S."/>
            <person name="Lee J.-I."/>
        </authorList>
    </citation>
    <scope>NUCLEOTIDE SEQUENCE [LARGE SCALE GENOMIC DNA]</scope>
    <source>
        <strain evidence="7 8">P27479</strain>
    </source>
</reference>
<dbReference type="PANTHER" id="PTHR30055">
    <property type="entry name" value="HTH-TYPE TRANSCRIPTIONAL REGULATOR RUTR"/>
    <property type="match status" value="1"/>
</dbReference>
<dbReference type="EMBL" id="NBXB01000042">
    <property type="protein sequence ID" value="RFA12279.1"/>
    <property type="molecule type" value="Genomic_DNA"/>
</dbReference>
<dbReference type="PROSITE" id="PS50977">
    <property type="entry name" value="HTH_TETR_2"/>
    <property type="match status" value="1"/>
</dbReference>
<organism evidence="7 8">
    <name type="scientific">Subtercola boreus</name>
    <dbReference type="NCBI Taxonomy" id="120213"/>
    <lineage>
        <taxon>Bacteria</taxon>
        <taxon>Bacillati</taxon>
        <taxon>Actinomycetota</taxon>
        <taxon>Actinomycetes</taxon>
        <taxon>Micrococcales</taxon>
        <taxon>Microbacteriaceae</taxon>
        <taxon>Subtercola</taxon>
    </lineage>
</organism>
<protein>
    <recommendedName>
        <fullName evidence="6">HTH tetR-type domain-containing protein</fullName>
    </recommendedName>
</protein>
<dbReference type="AlphaFoldDB" id="A0A3E0VRP7"/>
<dbReference type="GO" id="GO:0000976">
    <property type="term" value="F:transcription cis-regulatory region binding"/>
    <property type="evidence" value="ECO:0007669"/>
    <property type="project" value="TreeGrafter"/>
</dbReference>
<evidence type="ECO:0000313" key="8">
    <source>
        <dbReference type="Proteomes" id="UP000256541"/>
    </source>
</evidence>
<gene>
    <name evidence="7" type="ORF">B7R22_15835</name>
</gene>
<evidence type="ECO:0000256" key="4">
    <source>
        <dbReference type="PROSITE-ProRule" id="PRU00335"/>
    </source>
</evidence>
<dbReference type="RefSeq" id="WP_116412688.1">
    <property type="nucleotide sequence ID" value="NZ_NBXB01000042.1"/>
</dbReference>
<evidence type="ECO:0000256" key="5">
    <source>
        <dbReference type="SAM" id="MobiDB-lite"/>
    </source>
</evidence>
<evidence type="ECO:0000313" key="7">
    <source>
        <dbReference type="EMBL" id="RFA12279.1"/>
    </source>
</evidence>